<evidence type="ECO:0000313" key="3">
    <source>
        <dbReference type="EMBL" id="KAH6586525.1"/>
    </source>
</evidence>
<dbReference type="InterPro" id="IPR050213">
    <property type="entry name" value="GST_superfamily"/>
</dbReference>
<proteinExistence type="predicted"/>
<reference evidence="3 4" key="1">
    <citation type="submission" date="2021-02" db="EMBL/GenBank/DDBJ databases">
        <title>Variation within the Batrachochytrium salamandrivorans European outbreak.</title>
        <authorList>
            <person name="Kelly M."/>
            <person name="Pasmans F."/>
            <person name="Shea T.P."/>
            <person name="Munoz J.F."/>
            <person name="Carranza S."/>
            <person name="Cuomo C.A."/>
            <person name="Martel A."/>
        </authorList>
    </citation>
    <scope>NUCLEOTIDE SEQUENCE [LARGE SCALE GENOMIC DNA]</scope>
    <source>
        <strain evidence="3 4">AMFP18/2</strain>
    </source>
</reference>
<dbReference type="InterPro" id="IPR004045">
    <property type="entry name" value="Glutathione_S-Trfase_N"/>
</dbReference>
<dbReference type="PANTHER" id="PTHR11571:SF252">
    <property type="entry name" value="GLUTATHIONE S-TRANSFERASE"/>
    <property type="match status" value="1"/>
</dbReference>
<dbReference type="Proteomes" id="UP001648503">
    <property type="component" value="Unassembled WGS sequence"/>
</dbReference>
<dbReference type="InterPro" id="IPR036249">
    <property type="entry name" value="Thioredoxin-like_sf"/>
</dbReference>
<feature type="domain" description="GST C-terminal" evidence="2">
    <location>
        <begin position="87"/>
        <end position="212"/>
    </location>
</feature>
<dbReference type="CDD" id="cd03192">
    <property type="entry name" value="GST_C_Sigma_like"/>
    <property type="match status" value="1"/>
</dbReference>
<dbReference type="PROSITE" id="PS50405">
    <property type="entry name" value="GST_CTER"/>
    <property type="match status" value="1"/>
</dbReference>
<dbReference type="PROSITE" id="PS50404">
    <property type="entry name" value="GST_NTER"/>
    <property type="match status" value="1"/>
</dbReference>
<evidence type="ECO:0000259" key="2">
    <source>
        <dbReference type="PROSITE" id="PS50405"/>
    </source>
</evidence>
<name>A0ABQ8ETX6_9FUNG</name>
<sequence length="212" mass="23282">MSPTPQKLRLTYFGIKGRGEVLRLTLHIGGVPFEDDRIDGEGWKTLKSTTPFGQVPLLTINDTTQIAQSHALLRYTGTLSGLYPAADLVKAALVDQVTLHIEDINIALSAIIYEKDADRRAKFCKTFYEEKGPAMLSALERVINQHSGGKWAVGDSLTVADLSIYDITDFLKSGLLKGVPTTITDGHARINEIYNAVHSHPKVVEWDAAHAN</sequence>
<dbReference type="SUPFAM" id="SSF47616">
    <property type="entry name" value="GST C-terminal domain-like"/>
    <property type="match status" value="1"/>
</dbReference>
<evidence type="ECO:0000313" key="4">
    <source>
        <dbReference type="Proteomes" id="UP001648503"/>
    </source>
</evidence>
<dbReference type="InterPro" id="IPR004046">
    <property type="entry name" value="GST_C"/>
</dbReference>
<gene>
    <name evidence="3" type="ORF">BASA50_000479</name>
</gene>
<comment type="caution">
    <text evidence="3">The sequence shown here is derived from an EMBL/GenBank/DDBJ whole genome shotgun (WGS) entry which is preliminary data.</text>
</comment>
<dbReference type="SFLD" id="SFLDG00363">
    <property type="entry name" value="AMPS_(cytGST):_Alpha-__Mu-__Pi"/>
    <property type="match status" value="1"/>
</dbReference>
<dbReference type="Gene3D" id="1.20.1050.10">
    <property type="match status" value="1"/>
</dbReference>
<dbReference type="CDD" id="cd03039">
    <property type="entry name" value="GST_N_Sigma_like"/>
    <property type="match status" value="1"/>
</dbReference>
<accession>A0ABQ8ETX6</accession>
<keyword evidence="4" id="KW-1185">Reference proteome</keyword>
<protein>
    <recommendedName>
        <fullName evidence="5">Glutathione S-transferase</fullName>
    </recommendedName>
</protein>
<evidence type="ECO:0008006" key="5">
    <source>
        <dbReference type="Google" id="ProtNLM"/>
    </source>
</evidence>
<dbReference type="SFLD" id="SFLDG01205">
    <property type="entry name" value="AMPS.1"/>
    <property type="match status" value="1"/>
</dbReference>
<organism evidence="3 4">
    <name type="scientific">Batrachochytrium salamandrivorans</name>
    <dbReference type="NCBI Taxonomy" id="1357716"/>
    <lineage>
        <taxon>Eukaryota</taxon>
        <taxon>Fungi</taxon>
        <taxon>Fungi incertae sedis</taxon>
        <taxon>Chytridiomycota</taxon>
        <taxon>Chytridiomycota incertae sedis</taxon>
        <taxon>Chytridiomycetes</taxon>
        <taxon>Rhizophydiales</taxon>
        <taxon>Rhizophydiales incertae sedis</taxon>
        <taxon>Batrachochytrium</taxon>
    </lineage>
</organism>
<dbReference type="InterPro" id="IPR040079">
    <property type="entry name" value="Glutathione_S-Trfase"/>
</dbReference>
<dbReference type="PANTHER" id="PTHR11571">
    <property type="entry name" value="GLUTATHIONE S-TRANSFERASE"/>
    <property type="match status" value="1"/>
</dbReference>
<dbReference type="SUPFAM" id="SSF52833">
    <property type="entry name" value="Thioredoxin-like"/>
    <property type="match status" value="1"/>
</dbReference>
<dbReference type="Pfam" id="PF02798">
    <property type="entry name" value="GST_N"/>
    <property type="match status" value="1"/>
</dbReference>
<dbReference type="SFLD" id="SFLDS00019">
    <property type="entry name" value="Glutathione_Transferase_(cytos"/>
    <property type="match status" value="1"/>
</dbReference>
<evidence type="ECO:0000259" key="1">
    <source>
        <dbReference type="PROSITE" id="PS50404"/>
    </source>
</evidence>
<feature type="domain" description="GST N-terminal" evidence="1">
    <location>
        <begin position="6"/>
        <end position="84"/>
    </location>
</feature>
<dbReference type="InterPro" id="IPR010987">
    <property type="entry name" value="Glutathione-S-Trfase_C-like"/>
</dbReference>
<dbReference type="Gene3D" id="3.40.30.10">
    <property type="entry name" value="Glutaredoxin"/>
    <property type="match status" value="1"/>
</dbReference>
<dbReference type="InterPro" id="IPR036282">
    <property type="entry name" value="Glutathione-S-Trfase_C_sf"/>
</dbReference>
<dbReference type="Pfam" id="PF14497">
    <property type="entry name" value="GST_C_3"/>
    <property type="match status" value="1"/>
</dbReference>
<dbReference type="EMBL" id="JAFCIX010000573">
    <property type="protein sequence ID" value="KAH6586525.1"/>
    <property type="molecule type" value="Genomic_DNA"/>
</dbReference>